<evidence type="ECO:0000313" key="1">
    <source>
        <dbReference type="EMBL" id="TCL60925.1"/>
    </source>
</evidence>
<evidence type="ECO:0000313" key="2">
    <source>
        <dbReference type="Proteomes" id="UP000295718"/>
    </source>
</evidence>
<protein>
    <submittedName>
        <fullName evidence="1">Uncharacterized protein</fullName>
    </submittedName>
</protein>
<dbReference type="RefSeq" id="WP_031391423.1">
    <property type="nucleotide sequence ID" value="NZ_JPNB01000002.1"/>
</dbReference>
<dbReference type="OrthoDB" id="2065278at2"/>
<dbReference type="Proteomes" id="UP000295718">
    <property type="component" value="Unassembled WGS sequence"/>
</dbReference>
<name>A0A4R1R5X2_9FIRM</name>
<dbReference type="AlphaFoldDB" id="A0A4R1R5X2"/>
<organism evidence="1 2">
    <name type="scientific">Kineothrix alysoides</name>
    <dbReference type="NCBI Taxonomy" id="1469948"/>
    <lineage>
        <taxon>Bacteria</taxon>
        <taxon>Bacillati</taxon>
        <taxon>Bacillota</taxon>
        <taxon>Clostridia</taxon>
        <taxon>Lachnospirales</taxon>
        <taxon>Lachnospiraceae</taxon>
        <taxon>Kineothrix</taxon>
    </lineage>
</organism>
<sequence>MEDKIREKKKYKISAEIVDSETGVEKYDNIKMIRVKSNHHNLLIMEDFIPVIGELTGFIQLVFDNKTIDYKSIHGFYMHKKNKFSLLIENRIAEAAKPEAEDLK</sequence>
<comment type="caution">
    <text evidence="1">The sequence shown here is derived from an EMBL/GenBank/DDBJ whole genome shotgun (WGS) entry which is preliminary data.</text>
</comment>
<reference evidence="1 2" key="1">
    <citation type="submission" date="2019-03" db="EMBL/GenBank/DDBJ databases">
        <title>Genomic Encyclopedia of Type Strains, Phase IV (KMG-IV): sequencing the most valuable type-strain genomes for metagenomic binning, comparative biology and taxonomic classification.</title>
        <authorList>
            <person name="Goeker M."/>
        </authorList>
    </citation>
    <scope>NUCLEOTIDE SEQUENCE [LARGE SCALE GENOMIC DNA]</scope>
    <source>
        <strain evidence="1 2">DSM 100556</strain>
    </source>
</reference>
<proteinExistence type="predicted"/>
<keyword evidence="2" id="KW-1185">Reference proteome</keyword>
<accession>A0A4R1R5X2</accession>
<gene>
    <name evidence="1" type="ORF">EDD76_10122</name>
</gene>
<dbReference type="STRING" id="1469948.GCA_000732725_02747"/>
<dbReference type="EMBL" id="SLUO01000001">
    <property type="protein sequence ID" value="TCL60925.1"/>
    <property type="molecule type" value="Genomic_DNA"/>
</dbReference>